<dbReference type="PANTHER" id="PTHR46377">
    <property type="entry name" value="DUAL SPECIFICITY PROTEIN PHOSPHATASE 19"/>
    <property type="match status" value="1"/>
</dbReference>
<dbReference type="InterPro" id="IPR016130">
    <property type="entry name" value="Tyr_Pase_AS"/>
</dbReference>
<dbReference type="PANTHER" id="PTHR46377:SF1">
    <property type="entry name" value="DUAL SPECIFICITY PROTEIN PHOSPHATASE 19"/>
    <property type="match status" value="1"/>
</dbReference>
<evidence type="ECO:0000313" key="4">
    <source>
        <dbReference type="EMBL" id="KAJ7641975.1"/>
    </source>
</evidence>
<keyword evidence="5" id="KW-1185">Reference proteome</keyword>
<feature type="compositionally biased region" description="Polar residues" evidence="2">
    <location>
        <begin position="106"/>
        <end position="116"/>
    </location>
</feature>
<reference evidence="4" key="1">
    <citation type="submission" date="2023-03" db="EMBL/GenBank/DDBJ databases">
        <title>Massive genome expansion in bonnet fungi (Mycena s.s.) driven by repeated elements and novel gene families across ecological guilds.</title>
        <authorList>
            <consortium name="Lawrence Berkeley National Laboratory"/>
            <person name="Harder C.B."/>
            <person name="Miyauchi S."/>
            <person name="Viragh M."/>
            <person name="Kuo A."/>
            <person name="Thoen E."/>
            <person name="Andreopoulos B."/>
            <person name="Lu D."/>
            <person name="Skrede I."/>
            <person name="Drula E."/>
            <person name="Henrissat B."/>
            <person name="Morin E."/>
            <person name="Kohler A."/>
            <person name="Barry K."/>
            <person name="LaButti K."/>
            <person name="Morin E."/>
            <person name="Salamov A."/>
            <person name="Lipzen A."/>
            <person name="Mereny Z."/>
            <person name="Hegedus B."/>
            <person name="Baldrian P."/>
            <person name="Stursova M."/>
            <person name="Weitz H."/>
            <person name="Taylor A."/>
            <person name="Grigoriev I.V."/>
            <person name="Nagy L.G."/>
            <person name="Martin F."/>
            <person name="Kauserud H."/>
        </authorList>
    </citation>
    <scope>NUCLEOTIDE SEQUENCE</scope>
    <source>
        <strain evidence="4">9284</strain>
    </source>
</reference>
<dbReference type="CDD" id="cd14498">
    <property type="entry name" value="DSP"/>
    <property type="match status" value="1"/>
</dbReference>
<keyword evidence="1" id="KW-0378">Hydrolase</keyword>
<dbReference type="AlphaFoldDB" id="A0AAD7FVZ8"/>
<feature type="domain" description="Tyrosine-protein phosphatase" evidence="3">
    <location>
        <begin position="124"/>
        <end position="342"/>
    </location>
</feature>
<dbReference type="SMART" id="SM00195">
    <property type="entry name" value="DSPc"/>
    <property type="match status" value="1"/>
</dbReference>
<evidence type="ECO:0000259" key="3">
    <source>
        <dbReference type="SMART" id="SM00195"/>
    </source>
</evidence>
<dbReference type="GO" id="GO:0008579">
    <property type="term" value="F:JUN kinase phosphatase activity"/>
    <property type="evidence" value="ECO:0007669"/>
    <property type="project" value="TreeGrafter"/>
</dbReference>
<feature type="region of interest" description="Disordered" evidence="2">
    <location>
        <begin position="15"/>
        <end position="66"/>
    </location>
</feature>
<comment type="caution">
    <text evidence="4">The sequence shown here is derived from an EMBL/GenBank/DDBJ whole genome shotgun (WGS) entry which is preliminary data.</text>
</comment>
<accession>A0AAD7FVZ8</accession>
<dbReference type="InterPro" id="IPR029021">
    <property type="entry name" value="Prot-tyrosine_phosphatase-like"/>
</dbReference>
<name>A0AAD7FVZ8_9AGAR</name>
<dbReference type="EMBL" id="JARKIF010000004">
    <property type="protein sequence ID" value="KAJ7641975.1"/>
    <property type="molecule type" value="Genomic_DNA"/>
</dbReference>
<feature type="region of interest" description="Disordered" evidence="2">
    <location>
        <begin position="99"/>
        <end position="122"/>
    </location>
</feature>
<dbReference type="SUPFAM" id="SSF52799">
    <property type="entry name" value="(Phosphotyrosine protein) phosphatases II"/>
    <property type="match status" value="1"/>
</dbReference>
<gene>
    <name evidence="4" type="ORF">FB45DRAFT_364190</name>
</gene>
<dbReference type="PROSITE" id="PS00383">
    <property type="entry name" value="TYR_PHOSPHATASE_1"/>
    <property type="match status" value="1"/>
</dbReference>
<organism evidence="4 5">
    <name type="scientific">Roridomyces roridus</name>
    <dbReference type="NCBI Taxonomy" id="1738132"/>
    <lineage>
        <taxon>Eukaryota</taxon>
        <taxon>Fungi</taxon>
        <taxon>Dikarya</taxon>
        <taxon>Basidiomycota</taxon>
        <taxon>Agaricomycotina</taxon>
        <taxon>Agaricomycetes</taxon>
        <taxon>Agaricomycetidae</taxon>
        <taxon>Agaricales</taxon>
        <taxon>Marasmiineae</taxon>
        <taxon>Mycenaceae</taxon>
        <taxon>Roridomyces</taxon>
    </lineage>
</organism>
<proteinExistence type="predicted"/>
<dbReference type="Gene3D" id="3.90.190.10">
    <property type="entry name" value="Protein tyrosine phosphatase superfamily"/>
    <property type="match status" value="1"/>
</dbReference>
<evidence type="ECO:0000256" key="2">
    <source>
        <dbReference type="SAM" id="MobiDB-lite"/>
    </source>
</evidence>
<dbReference type="Proteomes" id="UP001221142">
    <property type="component" value="Unassembled WGS sequence"/>
</dbReference>
<protein>
    <submittedName>
        <fullName evidence="4">Protein-tyrosine phosphatase-like protein</fullName>
    </submittedName>
</protein>
<dbReference type="GO" id="GO:0005737">
    <property type="term" value="C:cytoplasm"/>
    <property type="evidence" value="ECO:0007669"/>
    <property type="project" value="TreeGrafter"/>
</dbReference>
<evidence type="ECO:0000313" key="5">
    <source>
        <dbReference type="Proteomes" id="UP001221142"/>
    </source>
</evidence>
<dbReference type="InterPro" id="IPR020422">
    <property type="entry name" value="TYR_PHOSPHATASE_DUAL_dom"/>
</dbReference>
<feature type="compositionally biased region" description="Low complexity" evidence="2">
    <location>
        <begin position="22"/>
        <end position="38"/>
    </location>
</feature>
<sequence>MACVRVGAVSAFASPRRVSPYARPSSGSSSSSSSSSPARRGRLQKSLNVDPTYTVDPDPCSHRSRGPRLAAYPFSAPALSSSISPFPCLANPPPPASSNFTAPTVISPQHEPSASDSRPPLSPSYTLITPHLAIADLDFAENEEQLQRAGVTHVVSVVDGRVHIPEHIPPTHRLHVPLSDAPFAELVGALGPVVDWVGHVLRAAGVVPSADLNVGEECKPGKYEGGRGENQDVRILVHCEQGISRSPAVSAALLVALPLVFASADNDDDSVSVAESPDTREPALQTATLGLGSESGSPCSSPRRPLRRALSAPAALAYIAARRPVADPNWGFRAQLGEWERVCVAGSESSTSGDPE</sequence>
<evidence type="ECO:0000256" key="1">
    <source>
        <dbReference type="ARBA" id="ARBA00022801"/>
    </source>
</evidence>